<keyword evidence="1" id="KW-1133">Transmembrane helix</keyword>
<evidence type="ECO:0000313" key="3">
    <source>
        <dbReference type="Proteomes" id="UP000324701"/>
    </source>
</evidence>
<evidence type="ECO:0000256" key="1">
    <source>
        <dbReference type="SAM" id="Phobius"/>
    </source>
</evidence>
<name>A0A5B1BAR1_MYCSI</name>
<reference evidence="2 3" key="1">
    <citation type="submission" date="2019-09" db="EMBL/GenBank/DDBJ databases">
        <title>Report of infection by Mycobacterium simiae a patient suffering from pulmonary tuberculosis.</title>
        <authorList>
            <person name="Mohanty P.S."/>
            <person name="Bansal A.K."/>
            <person name="Singh H."/>
            <person name="Sharma S."/>
            <person name="Patil S.A."/>
            <person name="Upadhaya P."/>
            <person name="Singh P.K."/>
            <person name="Kumar D."/>
            <person name="Kumar S."/>
            <person name="Singh R.K."/>
            <person name="Chaudhary B."/>
        </authorList>
    </citation>
    <scope>NUCLEOTIDE SEQUENCE [LARGE SCALE GENOMIC DNA]</scope>
    <source>
        <strain evidence="2 3">JAL-560-SIM</strain>
    </source>
</reference>
<dbReference type="Proteomes" id="UP000324701">
    <property type="component" value="Unassembled WGS sequence"/>
</dbReference>
<feature type="transmembrane region" description="Helical" evidence="1">
    <location>
        <begin position="78"/>
        <end position="97"/>
    </location>
</feature>
<protein>
    <submittedName>
        <fullName evidence="2">Uncharacterized protein</fullName>
    </submittedName>
</protein>
<accession>A0A5B1BAR1</accession>
<keyword evidence="3" id="KW-1185">Reference proteome</keyword>
<keyword evidence="1" id="KW-0812">Transmembrane</keyword>
<evidence type="ECO:0000313" key="2">
    <source>
        <dbReference type="EMBL" id="KAA1244760.1"/>
    </source>
</evidence>
<keyword evidence="1" id="KW-0472">Membrane</keyword>
<dbReference type="EMBL" id="VTZN01000280">
    <property type="protein sequence ID" value="KAA1244760.1"/>
    <property type="molecule type" value="Genomic_DNA"/>
</dbReference>
<proteinExistence type="predicted"/>
<sequence>MPTTSTTERRREPGLAAGEVHGVAIGRHTVSQDGEPKIPGTLYPTPVGLCVASWRLWAKRQNAPSPKAMMRRLVWITLRRPVAIIVGIVGALAPTAFPVRTGGAPAGV</sequence>
<comment type="caution">
    <text evidence="2">The sequence shown here is derived from an EMBL/GenBank/DDBJ whole genome shotgun (WGS) entry which is preliminary data.</text>
</comment>
<dbReference type="RefSeq" id="WP_149656394.1">
    <property type="nucleotide sequence ID" value="NZ_VTZN01000280.1"/>
</dbReference>
<gene>
    <name evidence="2" type="ORF">F0Q45_24710</name>
</gene>
<dbReference type="AlphaFoldDB" id="A0A5B1BAR1"/>
<organism evidence="2 3">
    <name type="scientific">Mycobacterium simiae</name>
    <name type="common">Mycobacterium habana</name>
    <dbReference type="NCBI Taxonomy" id="1784"/>
    <lineage>
        <taxon>Bacteria</taxon>
        <taxon>Bacillati</taxon>
        <taxon>Actinomycetota</taxon>
        <taxon>Actinomycetes</taxon>
        <taxon>Mycobacteriales</taxon>
        <taxon>Mycobacteriaceae</taxon>
        <taxon>Mycobacterium</taxon>
        <taxon>Mycobacterium simiae complex</taxon>
    </lineage>
</organism>